<protein>
    <submittedName>
        <fullName evidence="4">Uncharacterized protein</fullName>
    </submittedName>
</protein>
<evidence type="ECO:0000313" key="4">
    <source>
        <dbReference type="EMBL" id="KAB8532541.1"/>
    </source>
</evidence>
<feature type="region of interest" description="Disordered" evidence="1">
    <location>
        <begin position="719"/>
        <end position="825"/>
    </location>
</feature>
<evidence type="ECO:0000256" key="1">
    <source>
        <dbReference type="SAM" id="MobiDB-lite"/>
    </source>
</evidence>
<reference evidence="4 5" key="1">
    <citation type="submission" date="2019-06" db="EMBL/GenBank/DDBJ databases">
        <title>A chromosomal-level reference genome of Carpinus fangiana (Coryloideae, Betulaceae).</title>
        <authorList>
            <person name="Yang X."/>
            <person name="Wang Z."/>
            <person name="Zhang L."/>
            <person name="Hao G."/>
            <person name="Liu J."/>
            <person name="Yang Y."/>
        </authorList>
    </citation>
    <scope>NUCLEOTIDE SEQUENCE [LARGE SCALE GENOMIC DNA]</scope>
    <source>
        <strain evidence="4">Cfa_2016G</strain>
        <tissue evidence="4">Leaf</tissue>
    </source>
</reference>
<feature type="region of interest" description="Disordered" evidence="1">
    <location>
        <begin position="597"/>
        <end position="618"/>
    </location>
</feature>
<keyword evidence="2" id="KW-0472">Membrane</keyword>
<evidence type="ECO:0000313" key="5">
    <source>
        <dbReference type="Proteomes" id="UP000327013"/>
    </source>
</evidence>
<feature type="compositionally biased region" description="Basic residues" evidence="1">
    <location>
        <begin position="609"/>
        <end position="618"/>
    </location>
</feature>
<evidence type="ECO:0000256" key="3">
    <source>
        <dbReference type="SAM" id="SignalP"/>
    </source>
</evidence>
<feature type="transmembrane region" description="Helical" evidence="2">
    <location>
        <begin position="229"/>
        <end position="254"/>
    </location>
</feature>
<keyword evidence="2" id="KW-0812">Transmembrane</keyword>
<keyword evidence="3" id="KW-0732">Signal</keyword>
<keyword evidence="5" id="KW-1185">Reference proteome</keyword>
<feature type="compositionally biased region" description="Polar residues" evidence="1">
    <location>
        <begin position="462"/>
        <end position="477"/>
    </location>
</feature>
<comment type="caution">
    <text evidence="4">The sequence shown here is derived from an EMBL/GenBank/DDBJ whole genome shotgun (WGS) entry which is preliminary data.</text>
</comment>
<feature type="compositionally biased region" description="Polar residues" evidence="1">
    <location>
        <begin position="531"/>
        <end position="540"/>
    </location>
</feature>
<sequence length="825" mass="88011">MFLHETILASAFIALFPQVIEAQQNILTCPQNLATETDALLSSACASIQSQLSAAISNGASEAAFGATISYPPSSATLTSLTTSRGYILGTQNVEPGFTSAIIIASATVTRTSGASAATKTALRSSNSDIGIGFGFGTLSTLPYPVGSDGRFTTFTTSGTMGVETITSFISGDATSKANTNAGPSFKVTTYTSSGTGGLMTITSTVSLAGVNAASPSMNSSSGVSKSTIIGAIVGSILGCMLLVTFAVLIFCLFRRRRRLEDNDQLTKYEKNNAFNSRNTEMTVNDTKIRGPLSGQLDNPSSFSGANVSPTSATVSSYSNWHGSTNPQTPLPIGGAWGSISSNGKPASTMGHHGLVSDTHCKPSNEAGQVNGGTAAQIHRQEPLEYGKNLSSEPKRLDEASEIVKRDAYVETVELGSIETKTQAEGHASYVAESANGVATNMSLRTEHHHPAQITAHRSLPSGKSSRQQSVGSTRSIVSDEAPVLPKMDSVSSLGPLFGSTSERKGLEGKSTDANFLLDIPSEDTLYESTSFKRSASGNGSTVGEGFKGSDRIQASNPPDSSYTRTTMYSNTLAETIKAGPVFTRVTTSTAPDIGAFNNFDKSNDQPRNHKKTISARRRVSTSILAGPPLDEAPQSEHEYHGIDMTSMTQSRDKGNISAFSVADSIHSQTLTPERDITTSLHVPRRSSKRARRQYYYPPAEEAGSFDFQFTKMQKLPAVRSAPNTTYQTARNSQEHLPDNRNTPSSRNRQLDSSDDQLQIAMRLARPTRSRESWLSESSEDGRSSPTSPPLNDGRIRNTIRRKPVSPSASRLLSIVNSPRRKQGR</sequence>
<feature type="signal peptide" evidence="3">
    <location>
        <begin position="1"/>
        <end position="22"/>
    </location>
</feature>
<dbReference type="Proteomes" id="UP000327013">
    <property type="component" value="Unassembled WGS sequence"/>
</dbReference>
<dbReference type="AlphaFoldDB" id="A0A5N6L3R8"/>
<feature type="compositionally biased region" description="Polar residues" evidence="1">
    <location>
        <begin position="277"/>
        <end position="286"/>
    </location>
</feature>
<evidence type="ECO:0000256" key="2">
    <source>
        <dbReference type="SAM" id="Phobius"/>
    </source>
</evidence>
<feature type="region of interest" description="Disordered" evidence="1">
    <location>
        <begin position="277"/>
        <end position="371"/>
    </location>
</feature>
<feature type="region of interest" description="Disordered" evidence="1">
    <location>
        <begin position="531"/>
        <end position="565"/>
    </location>
</feature>
<feature type="chain" id="PRO_5024354348" evidence="3">
    <location>
        <begin position="23"/>
        <end position="825"/>
    </location>
</feature>
<organism evidence="4 5">
    <name type="scientific">Carpinus fangiana</name>
    <dbReference type="NCBI Taxonomy" id="176857"/>
    <lineage>
        <taxon>Eukaryota</taxon>
        <taxon>Viridiplantae</taxon>
        <taxon>Streptophyta</taxon>
        <taxon>Embryophyta</taxon>
        <taxon>Tracheophyta</taxon>
        <taxon>Spermatophyta</taxon>
        <taxon>Magnoliopsida</taxon>
        <taxon>eudicotyledons</taxon>
        <taxon>Gunneridae</taxon>
        <taxon>Pentapetalae</taxon>
        <taxon>rosids</taxon>
        <taxon>fabids</taxon>
        <taxon>Fagales</taxon>
        <taxon>Betulaceae</taxon>
        <taxon>Carpinus</taxon>
    </lineage>
</organism>
<gene>
    <name evidence="4" type="ORF">FH972_025486</name>
</gene>
<feature type="compositionally biased region" description="Polar residues" evidence="1">
    <location>
        <begin position="553"/>
        <end position="565"/>
    </location>
</feature>
<feature type="region of interest" description="Disordered" evidence="1">
    <location>
        <begin position="453"/>
        <end position="508"/>
    </location>
</feature>
<feature type="compositionally biased region" description="Polar residues" evidence="1">
    <location>
        <begin position="722"/>
        <end position="732"/>
    </location>
</feature>
<dbReference type="EMBL" id="VIBQ01000057">
    <property type="protein sequence ID" value="KAB8532541.1"/>
    <property type="molecule type" value="Genomic_DNA"/>
</dbReference>
<feature type="compositionally biased region" description="Polar residues" evidence="1">
    <location>
        <begin position="807"/>
        <end position="817"/>
    </location>
</feature>
<keyword evidence="2" id="KW-1133">Transmembrane helix</keyword>
<name>A0A5N6L3R8_9ROSI</name>
<proteinExistence type="predicted"/>
<feature type="compositionally biased region" description="Polar residues" evidence="1">
    <location>
        <begin position="296"/>
        <end position="328"/>
    </location>
</feature>
<accession>A0A5N6L3R8</accession>